<dbReference type="InterPro" id="IPR029033">
    <property type="entry name" value="His_PPase_superfam"/>
</dbReference>
<dbReference type="InterPro" id="IPR014623">
    <property type="entry name" value="Tfc7/tau55"/>
</dbReference>
<dbReference type="STRING" id="984486.A0A1E3QY54"/>
<evidence type="ECO:0000256" key="1">
    <source>
        <dbReference type="SAM" id="MobiDB-lite"/>
    </source>
</evidence>
<sequence length="266" mass="29963">MPLTTIYIARHGYRANWLPPPHPPNPTGIDSDPPLAPHGLDQAKELAHYILSIEPKPACIFSSPFYRCLQTATPIADVLNIDIELEAGVGEWYKPDRPVIPKPATVETLQRFFPKLKANWAGTGVAPLPTGETEAQIFTRCSIFLTKFITKFEKEHPEATSVLFMTHAASSIALGMALMGFESVRDYLDDEQAILQAGTCSLTQYTYNRGKWELKMNGNTEFLSKGEEMNWNFHNGFEAGSDEDIKARQNKSQREKEDYEVRRSKI</sequence>
<reference evidence="3" key="1">
    <citation type="submission" date="2016-05" db="EMBL/GenBank/DDBJ databases">
        <title>Comparative genomics of biotechnologically important yeasts.</title>
        <authorList>
            <consortium name="DOE Joint Genome Institute"/>
            <person name="Riley R."/>
            <person name="Haridas S."/>
            <person name="Wolfe K.H."/>
            <person name="Lopes M.R."/>
            <person name="Hittinger C.T."/>
            <person name="Goker M."/>
            <person name="Salamov A."/>
            <person name="Wisecaver J."/>
            <person name="Long T.M."/>
            <person name="Aerts A.L."/>
            <person name="Barry K."/>
            <person name="Choi C."/>
            <person name="Clum A."/>
            <person name="Coughlan A.Y."/>
            <person name="Deshpande S."/>
            <person name="Douglass A.P."/>
            <person name="Hanson S.J."/>
            <person name="Klenk H.-P."/>
            <person name="Labutti K."/>
            <person name="Lapidus A."/>
            <person name="Lindquist E."/>
            <person name="Lipzen A."/>
            <person name="Meier-Kolthoff J.P."/>
            <person name="Ohm R.A."/>
            <person name="Otillar R.P."/>
            <person name="Pangilinan J."/>
            <person name="Peng Y."/>
            <person name="Rokas A."/>
            <person name="Rosa C.A."/>
            <person name="Scheuner C."/>
            <person name="Sibirny A.A."/>
            <person name="Slot J.C."/>
            <person name="Stielow J.B."/>
            <person name="Sun H."/>
            <person name="Kurtzman C.P."/>
            <person name="Blackwell M."/>
            <person name="Grigoriev I.V."/>
            <person name="Jeffries T.W."/>
        </authorList>
    </citation>
    <scope>NUCLEOTIDE SEQUENCE [LARGE SCALE GENOMIC DNA]</scope>
    <source>
        <strain evidence="3">NRRL Y-12698</strain>
    </source>
</reference>
<accession>A0A1E3QY54</accession>
<dbReference type="Proteomes" id="UP000094336">
    <property type="component" value="Unassembled WGS sequence"/>
</dbReference>
<dbReference type="OrthoDB" id="414418at2759"/>
<dbReference type="GO" id="GO:0016791">
    <property type="term" value="F:phosphatase activity"/>
    <property type="evidence" value="ECO:0007669"/>
    <property type="project" value="UniProtKB-ARBA"/>
</dbReference>
<dbReference type="EMBL" id="KV454426">
    <property type="protein sequence ID" value="ODQ82524.1"/>
    <property type="molecule type" value="Genomic_DNA"/>
</dbReference>
<feature type="compositionally biased region" description="Basic and acidic residues" evidence="1">
    <location>
        <begin position="243"/>
        <end position="266"/>
    </location>
</feature>
<dbReference type="FunFam" id="3.40.50.1240:FF:000034">
    <property type="entry name" value="Transcription factor TFIIIC subunit"/>
    <property type="match status" value="1"/>
</dbReference>
<dbReference type="SUPFAM" id="SSF53254">
    <property type="entry name" value="Phosphoglycerate mutase-like"/>
    <property type="match status" value="1"/>
</dbReference>
<dbReference type="CDD" id="cd07067">
    <property type="entry name" value="HP_PGM_like"/>
    <property type="match status" value="1"/>
</dbReference>
<protein>
    <recommendedName>
        <fullName evidence="4">Transcription factor TFIIIC triple barrel domain-containing protein</fullName>
    </recommendedName>
</protein>
<organism evidence="2 3">
    <name type="scientific">Babjeviella inositovora NRRL Y-12698</name>
    <dbReference type="NCBI Taxonomy" id="984486"/>
    <lineage>
        <taxon>Eukaryota</taxon>
        <taxon>Fungi</taxon>
        <taxon>Dikarya</taxon>
        <taxon>Ascomycota</taxon>
        <taxon>Saccharomycotina</taxon>
        <taxon>Pichiomycetes</taxon>
        <taxon>Serinales incertae sedis</taxon>
        <taxon>Babjeviella</taxon>
    </lineage>
</organism>
<keyword evidence="3" id="KW-1185">Reference proteome</keyword>
<feature type="region of interest" description="Disordered" evidence="1">
    <location>
        <begin position="242"/>
        <end position="266"/>
    </location>
</feature>
<dbReference type="AlphaFoldDB" id="A0A1E3QY54"/>
<evidence type="ECO:0000313" key="2">
    <source>
        <dbReference type="EMBL" id="ODQ82524.1"/>
    </source>
</evidence>
<dbReference type="InterPro" id="IPR013078">
    <property type="entry name" value="His_Pase_superF_clade-1"/>
</dbReference>
<dbReference type="PANTHER" id="PTHR16469">
    <property type="entry name" value="UBIQUITIN-ASSOCIATED AND SH3 DOMAIN-CONTAINING BA-RELATED"/>
    <property type="match status" value="1"/>
</dbReference>
<dbReference type="InterPro" id="IPR051710">
    <property type="entry name" value="Phosphatase_SH3-domain"/>
</dbReference>
<gene>
    <name evidence="2" type="ORF">BABINDRAFT_30876</name>
</gene>
<dbReference type="RefSeq" id="XP_018987852.1">
    <property type="nucleotide sequence ID" value="XM_019131509.1"/>
</dbReference>
<dbReference type="PIRSF" id="PIRSF036802">
    <property type="entry name" value="Tau55_TFC7"/>
    <property type="match status" value="1"/>
</dbReference>
<dbReference type="PANTHER" id="PTHR16469:SF51">
    <property type="entry name" value="TRANSCRIPTION FACTOR TAU 55 KDA SUBUNIT"/>
    <property type="match status" value="1"/>
</dbReference>
<name>A0A1E3QY54_9ASCO</name>
<evidence type="ECO:0008006" key="4">
    <source>
        <dbReference type="Google" id="ProtNLM"/>
    </source>
</evidence>
<dbReference type="Pfam" id="PF00300">
    <property type="entry name" value="His_Phos_1"/>
    <property type="match status" value="1"/>
</dbReference>
<dbReference type="Gene3D" id="3.40.50.1240">
    <property type="entry name" value="Phosphoglycerate mutase-like"/>
    <property type="match status" value="1"/>
</dbReference>
<dbReference type="GeneID" id="30149362"/>
<proteinExistence type="predicted"/>
<evidence type="ECO:0000313" key="3">
    <source>
        <dbReference type="Proteomes" id="UP000094336"/>
    </source>
</evidence>